<evidence type="ECO:0000313" key="2">
    <source>
        <dbReference type="Proteomes" id="UP000014303"/>
    </source>
</evidence>
<accession>A0A8E0M7N3</accession>
<sequence>MKKCEMRRTDKVNSPFSKFIKGEIVRAASEFNVPVEEIVKFHNDPKSNKTKIVDITISNFSDDYGNVITCKESIKEIDDNTTQITYYKYMLADKSNKSEFFRFDLSDTIPIKYPNAHLNVDFDTYGKDHITYPKDSDINFWDLTLTKFIRIVEEYNCTKVNPAKDRGEPYAEIVNL</sequence>
<dbReference type="EMBL" id="ANJV01000257">
    <property type="protein sequence ID" value="EPC49681.1"/>
    <property type="molecule type" value="Genomic_DNA"/>
</dbReference>
<dbReference type="Proteomes" id="UP000014303">
    <property type="component" value="Unassembled WGS sequence"/>
</dbReference>
<comment type="caution">
    <text evidence="1">The sequence shown here is derived from an EMBL/GenBank/DDBJ whole genome shotgun (WGS) entry which is preliminary data.</text>
</comment>
<proteinExistence type="predicted"/>
<gene>
    <name evidence="1" type="ORF">Lpp7_12423</name>
</gene>
<organism evidence="1 2">
    <name type="scientific">Lacticaseibacillus paracasei subsp. paracasei Lpp7</name>
    <dbReference type="NCBI Taxonomy" id="1256200"/>
    <lineage>
        <taxon>Bacteria</taxon>
        <taxon>Bacillati</taxon>
        <taxon>Bacillota</taxon>
        <taxon>Bacilli</taxon>
        <taxon>Lactobacillales</taxon>
        <taxon>Lactobacillaceae</taxon>
        <taxon>Lacticaseibacillus</taxon>
    </lineage>
</organism>
<protein>
    <submittedName>
        <fullName evidence="1">Uncharacterized protein</fullName>
    </submittedName>
</protein>
<reference evidence="1 2" key="1">
    <citation type="journal article" date="2013" name="PLoS ONE">
        <title>Lactobacillus paracasei comparative genomics: towards species pan-genome definition and exploitation of diversity.</title>
        <authorList>
            <person name="Smokvina T."/>
            <person name="Wels M."/>
            <person name="Polka J."/>
            <person name="Chervaux C."/>
            <person name="Brisse S."/>
            <person name="Boekhorst J."/>
            <person name="van Hylckama Vlieg J.E."/>
            <person name="Siezen R.J."/>
        </authorList>
    </citation>
    <scope>NUCLEOTIDE SEQUENCE [LARGE SCALE GENOMIC DNA]</scope>
    <source>
        <strain evidence="1 2">Lpp7</strain>
    </source>
</reference>
<name>A0A8E0M7N3_LACPA</name>
<evidence type="ECO:0000313" key="1">
    <source>
        <dbReference type="EMBL" id="EPC49681.1"/>
    </source>
</evidence>
<dbReference type="AlphaFoldDB" id="A0A8E0M7N3"/>